<protein>
    <recommendedName>
        <fullName evidence="4">Post-SET domain-containing protein</fullName>
    </recommendedName>
</protein>
<dbReference type="InterPro" id="IPR046341">
    <property type="entry name" value="SET_dom_sf"/>
</dbReference>
<gene>
    <name evidence="2" type="ORF">CC78DRAFT_66557</name>
</gene>
<keyword evidence="3" id="KW-1185">Reference proteome</keyword>
<dbReference type="Gene3D" id="2.170.270.10">
    <property type="entry name" value="SET domain"/>
    <property type="match status" value="1"/>
</dbReference>
<dbReference type="PANTHER" id="PTHR12350">
    <property type="entry name" value="HISTONE-LYSINE N-METHYLTRANSFERASE-RELATED"/>
    <property type="match status" value="1"/>
</dbReference>
<reference evidence="3" key="1">
    <citation type="journal article" date="2020" name="Stud. Mycol.">
        <title>101 Dothideomycetes genomes: A test case for predicting lifestyles and emergence of pathogens.</title>
        <authorList>
            <person name="Haridas S."/>
            <person name="Albert R."/>
            <person name="Binder M."/>
            <person name="Bloem J."/>
            <person name="LaButti K."/>
            <person name="Salamov A."/>
            <person name="Andreopoulos B."/>
            <person name="Baker S."/>
            <person name="Barry K."/>
            <person name="Bills G."/>
            <person name="Bluhm B."/>
            <person name="Cannon C."/>
            <person name="Castanera R."/>
            <person name="Culley D."/>
            <person name="Daum C."/>
            <person name="Ezra D."/>
            <person name="Gonzalez J."/>
            <person name="Henrissat B."/>
            <person name="Kuo A."/>
            <person name="Liang C."/>
            <person name="Lipzen A."/>
            <person name="Lutzoni F."/>
            <person name="Magnuson J."/>
            <person name="Mondo S."/>
            <person name="Nolan M."/>
            <person name="Ohm R."/>
            <person name="Pangilinan J."/>
            <person name="Park H.-J."/>
            <person name="Ramirez L."/>
            <person name="Alfaro M."/>
            <person name="Sun H."/>
            <person name="Tritt A."/>
            <person name="Yoshinaga Y."/>
            <person name="Zwiers L.-H."/>
            <person name="Turgeon B."/>
            <person name="Goodwin S."/>
            <person name="Spatafora J."/>
            <person name="Crous P."/>
            <person name="Grigoriev I."/>
        </authorList>
    </citation>
    <scope>NUCLEOTIDE SEQUENCE [LARGE SCALE GENOMIC DNA]</scope>
    <source>
        <strain evidence="3">CBS 304.66</strain>
    </source>
</reference>
<dbReference type="AlphaFoldDB" id="A0A9P4MZG3"/>
<feature type="region of interest" description="Disordered" evidence="1">
    <location>
        <begin position="1"/>
        <end position="25"/>
    </location>
</feature>
<sequence>MSPAAILTTAPAPTNSSRISPMSSTKPVITPSSVLPAAPSDTVPAWVKPDLTRLLRVEHLPGAFASRSVSLVDLPAGAIFARITSPTPAACAYSSVQASRDLHIELNCDLVYINHSCRPTLVFDMTRWEVRVCPDLEGGLKVGDELTFFYPSTEWDMAQPFDCRCQQTDCRGTISGAKDMPLAVIRKYWLNPHIEELLQETHPVNGMATA</sequence>
<accession>A0A9P4MZG3</accession>
<proteinExistence type="predicted"/>
<dbReference type="EMBL" id="ML986707">
    <property type="protein sequence ID" value="KAF2259483.1"/>
    <property type="molecule type" value="Genomic_DNA"/>
</dbReference>
<feature type="compositionally biased region" description="Polar residues" evidence="1">
    <location>
        <begin position="15"/>
        <end position="25"/>
    </location>
</feature>
<dbReference type="Proteomes" id="UP000800093">
    <property type="component" value="Unassembled WGS sequence"/>
</dbReference>
<comment type="caution">
    <text evidence="2">The sequence shown here is derived from an EMBL/GenBank/DDBJ whole genome shotgun (WGS) entry which is preliminary data.</text>
</comment>
<feature type="compositionally biased region" description="Low complexity" evidence="1">
    <location>
        <begin position="1"/>
        <end position="14"/>
    </location>
</feature>
<name>A0A9P4MZG3_9PLEO</name>
<dbReference type="OrthoDB" id="5984008at2759"/>
<dbReference type="SUPFAM" id="SSF82199">
    <property type="entry name" value="SET domain"/>
    <property type="match status" value="1"/>
</dbReference>
<dbReference type="InterPro" id="IPR053201">
    <property type="entry name" value="Flavunoidine_N-MTase"/>
</dbReference>
<evidence type="ECO:0000313" key="2">
    <source>
        <dbReference type="EMBL" id="KAF2259483.1"/>
    </source>
</evidence>
<dbReference type="PANTHER" id="PTHR12350:SF19">
    <property type="entry name" value="SET DOMAIN-CONTAINING PROTEIN"/>
    <property type="match status" value="1"/>
</dbReference>
<evidence type="ECO:0000256" key="1">
    <source>
        <dbReference type="SAM" id="MobiDB-lite"/>
    </source>
</evidence>
<evidence type="ECO:0008006" key="4">
    <source>
        <dbReference type="Google" id="ProtNLM"/>
    </source>
</evidence>
<organism evidence="2 3">
    <name type="scientific">Lojkania enalia</name>
    <dbReference type="NCBI Taxonomy" id="147567"/>
    <lineage>
        <taxon>Eukaryota</taxon>
        <taxon>Fungi</taxon>
        <taxon>Dikarya</taxon>
        <taxon>Ascomycota</taxon>
        <taxon>Pezizomycotina</taxon>
        <taxon>Dothideomycetes</taxon>
        <taxon>Pleosporomycetidae</taxon>
        <taxon>Pleosporales</taxon>
        <taxon>Pleosporales incertae sedis</taxon>
        <taxon>Lojkania</taxon>
    </lineage>
</organism>
<evidence type="ECO:0000313" key="3">
    <source>
        <dbReference type="Proteomes" id="UP000800093"/>
    </source>
</evidence>